<proteinExistence type="predicted"/>
<dbReference type="EMBL" id="VSRR010143380">
    <property type="protein sequence ID" value="MPD04903.1"/>
    <property type="molecule type" value="Genomic_DNA"/>
</dbReference>
<name>A0A5B7K8I0_PORTR</name>
<gene>
    <name evidence="1" type="ORF">E2C01_100614</name>
</gene>
<protein>
    <submittedName>
        <fullName evidence="1">Uncharacterized protein</fullName>
    </submittedName>
</protein>
<sequence length="65" mass="7488">MFYNEKVSDLETFINPYPGRDSEGVVTQRETTFSEFTTTFDGKFTAPPELIQIRPGQTRTSHDQK</sequence>
<organism evidence="1 2">
    <name type="scientific">Portunus trituberculatus</name>
    <name type="common">Swimming crab</name>
    <name type="synonym">Neptunus trituberculatus</name>
    <dbReference type="NCBI Taxonomy" id="210409"/>
    <lineage>
        <taxon>Eukaryota</taxon>
        <taxon>Metazoa</taxon>
        <taxon>Ecdysozoa</taxon>
        <taxon>Arthropoda</taxon>
        <taxon>Crustacea</taxon>
        <taxon>Multicrustacea</taxon>
        <taxon>Malacostraca</taxon>
        <taxon>Eumalacostraca</taxon>
        <taxon>Eucarida</taxon>
        <taxon>Decapoda</taxon>
        <taxon>Pleocyemata</taxon>
        <taxon>Brachyura</taxon>
        <taxon>Eubrachyura</taxon>
        <taxon>Portunoidea</taxon>
        <taxon>Portunidae</taxon>
        <taxon>Portuninae</taxon>
        <taxon>Portunus</taxon>
    </lineage>
</organism>
<comment type="caution">
    <text evidence="1">The sequence shown here is derived from an EMBL/GenBank/DDBJ whole genome shotgun (WGS) entry which is preliminary data.</text>
</comment>
<dbReference type="Proteomes" id="UP000324222">
    <property type="component" value="Unassembled WGS sequence"/>
</dbReference>
<dbReference type="AlphaFoldDB" id="A0A5B7K8I0"/>
<evidence type="ECO:0000313" key="1">
    <source>
        <dbReference type="EMBL" id="MPD04903.1"/>
    </source>
</evidence>
<accession>A0A5B7K8I0</accession>
<keyword evidence="2" id="KW-1185">Reference proteome</keyword>
<evidence type="ECO:0000313" key="2">
    <source>
        <dbReference type="Proteomes" id="UP000324222"/>
    </source>
</evidence>
<reference evidence="1 2" key="1">
    <citation type="submission" date="2019-05" db="EMBL/GenBank/DDBJ databases">
        <title>Another draft genome of Portunus trituberculatus and its Hox gene families provides insights of decapod evolution.</title>
        <authorList>
            <person name="Jeong J.-H."/>
            <person name="Song I."/>
            <person name="Kim S."/>
            <person name="Choi T."/>
            <person name="Kim D."/>
            <person name="Ryu S."/>
            <person name="Kim W."/>
        </authorList>
    </citation>
    <scope>NUCLEOTIDE SEQUENCE [LARGE SCALE GENOMIC DNA]</scope>
    <source>
        <tissue evidence="1">Muscle</tissue>
    </source>
</reference>